<proteinExistence type="predicted"/>
<organism evidence="1 2">
    <name type="scientific">Camellia lanceoleosa</name>
    <dbReference type="NCBI Taxonomy" id="1840588"/>
    <lineage>
        <taxon>Eukaryota</taxon>
        <taxon>Viridiplantae</taxon>
        <taxon>Streptophyta</taxon>
        <taxon>Embryophyta</taxon>
        <taxon>Tracheophyta</taxon>
        <taxon>Spermatophyta</taxon>
        <taxon>Magnoliopsida</taxon>
        <taxon>eudicotyledons</taxon>
        <taxon>Gunneridae</taxon>
        <taxon>Pentapetalae</taxon>
        <taxon>asterids</taxon>
        <taxon>Ericales</taxon>
        <taxon>Theaceae</taxon>
        <taxon>Camellia</taxon>
    </lineage>
</organism>
<dbReference type="Proteomes" id="UP001060215">
    <property type="component" value="Chromosome 11"/>
</dbReference>
<reference evidence="1 2" key="1">
    <citation type="journal article" date="2022" name="Plant J.">
        <title>Chromosome-level genome of Camellia lanceoleosa provides a valuable resource for understanding genome evolution and self-incompatibility.</title>
        <authorList>
            <person name="Gong W."/>
            <person name="Xiao S."/>
            <person name="Wang L."/>
            <person name="Liao Z."/>
            <person name="Chang Y."/>
            <person name="Mo W."/>
            <person name="Hu G."/>
            <person name="Li W."/>
            <person name="Zhao G."/>
            <person name="Zhu H."/>
            <person name="Hu X."/>
            <person name="Ji K."/>
            <person name="Xiang X."/>
            <person name="Song Q."/>
            <person name="Yuan D."/>
            <person name="Jin S."/>
            <person name="Zhang L."/>
        </authorList>
    </citation>
    <scope>NUCLEOTIDE SEQUENCE [LARGE SCALE GENOMIC DNA]</scope>
    <source>
        <strain evidence="1">SQ_2022a</strain>
    </source>
</reference>
<evidence type="ECO:0000313" key="1">
    <source>
        <dbReference type="EMBL" id="KAI7982754.1"/>
    </source>
</evidence>
<protein>
    <submittedName>
        <fullName evidence="1">Uncharacterized protein</fullName>
    </submittedName>
</protein>
<evidence type="ECO:0000313" key="2">
    <source>
        <dbReference type="Proteomes" id="UP001060215"/>
    </source>
</evidence>
<keyword evidence="2" id="KW-1185">Reference proteome</keyword>
<gene>
    <name evidence="1" type="ORF">LOK49_LG15G00601</name>
</gene>
<dbReference type="EMBL" id="CM045768">
    <property type="protein sequence ID" value="KAI7982754.1"/>
    <property type="molecule type" value="Genomic_DNA"/>
</dbReference>
<comment type="caution">
    <text evidence="1">The sequence shown here is derived from an EMBL/GenBank/DDBJ whole genome shotgun (WGS) entry which is preliminary data.</text>
</comment>
<accession>A0ACC0F2S6</accession>
<sequence length="138" mass="14523">MRFYWANVFKVAKLMMVLIMFLVFITTKPLEAAARPFDGRKLTAAHGVGGGGGGISKSALVHKEPEAPPGPSPCTFIPQKGDHHGERPFDGRKLTAAHGVGGGGGGISKSALVHKEPEAPPGPSPCTFIPRKGDHHCH</sequence>
<name>A0ACC0F2S6_9ERIC</name>